<keyword evidence="7" id="KW-0010">Activator</keyword>
<organism evidence="9 10">
    <name type="scientific">Anaerosporomusa subterranea</name>
    <dbReference type="NCBI Taxonomy" id="1794912"/>
    <lineage>
        <taxon>Bacteria</taxon>
        <taxon>Bacillati</taxon>
        <taxon>Bacillota</taxon>
        <taxon>Negativicutes</taxon>
        <taxon>Acetonemataceae</taxon>
        <taxon>Anaerosporomusa</taxon>
    </lineage>
</organism>
<dbReference type="CDD" id="cd11640">
    <property type="entry name" value="HutP"/>
    <property type="match status" value="1"/>
</dbReference>
<evidence type="ECO:0000256" key="4">
    <source>
        <dbReference type="ARBA" id="ARBA00019377"/>
    </source>
</evidence>
<dbReference type="Pfam" id="PF09021">
    <property type="entry name" value="HutP"/>
    <property type="match status" value="1"/>
</dbReference>
<dbReference type="STRING" id="1794912.AXX12_14480"/>
<sequence length="142" mass="14877">MEELTSIEVGRAALKMAASESRQEEQDTRAALQKRNIRSAAVDFGGEFVPSVKKIIERSVVAAQRQGLVADNHVGEGAIAGATHAALAQVTPTAVGLNVGGKIGMARHGEHLCVAVYFGVGVLNLNEVAVGLAHRSLPKDEL</sequence>
<dbReference type="Proteomes" id="UP000076268">
    <property type="component" value="Unassembled WGS sequence"/>
</dbReference>
<reference evidence="9 10" key="1">
    <citation type="submission" date="2016-02" db="EMBL/GenBank/DDBJ databases">
        <title>Anaerosporomusa subterraneum gen. nov., sp. nov., a spore-forming obligate anaerobe isolated from saprolite.</title>
        <authorList>
            <person name="Choi J.K."/>
            <person name="Shah M."/>
            <person name="Yee N."/>
        </authorList>
    </citation>
    <scope>NUCLEOTIDE SEQUENCE [LARGE SCALE GENOMIC DNA]</scope>
    <source>
        <strain evidence="9 10">RU4</strain>
    </source>
</reference>
<comment type="function">
    <text evidence="1">Antiterminator that binds to cis-acting regulatory sequences on the mRNA in the presence of histidine, thereby suppressing transcription termination and activating the hut operon for histidine utilization.</text>
</comment>
<accession>A0A154BN42</accession>
<evidence type="ECO:0000256" key="1">
    <source>
        <dbReference type="ARBA" id="ARBA00002945"/>
    </source>
</evidence>
<keyword evidence="5" id="KW-0694">RNA-binding</keyword>
<dbReference type="GO" id="GO:0003723">
    <property type="term" value="F:RNA binding"/>
    <property type="evidence" value="ECO:0007669"/>
    <property type="project" value="UniProtKB-KW"/>
</dbReference>
<evidence type="ECO:0000256" key="5">
    <source>
        <dbReference type="ARBA" id="ARBA00022884"/>
    </source>
</evidence>
<dbReference type="InterPro" id="IPR036482">
    <property type="entry name" value="Regulatory_HutP_sf"/>
</dbReference>
<keyword evidence="10" id="KW-1185">Reference proteome</keyword>
<dbReference type="InterPro" id="IPR015111">
    <property type="entry name" value="Regulatory_HutP"/>
</dbReference>
<comment type="subunit">
    <text evidence="3">Homohexamer.</text>
</comment>
<evidence type="ECO:0000256" key="8">
    <source>
        <dbReference type="ARBA" id="ARBA00023163"/>
    </source>
</evidence>
<dbReference type="RefSeq" id="WP_066245082.1">
    <property type="nucleotide sequence ID" value="NZ_LSGP01000025.1"/>
</dbReference>
<evidence type="ECO:0000256" key="7">
    <source>
        <dbReference type="ARBA" id="ARBA00023159"/>
    </source>
</evidence>
<dbReference type="OrthoDB" id="1629373at2"/>
<evidence type="ECO:0000256" key="6">
    <source>
        <dbReference type="ARBA" id="ARBA00023015"/>
    </source>
</evidence>
<evidence type="ECO:0000256" key="2">
    <source>
        <dbReference type="ARBA" id="ARBA00009992"/>
    </source>
</evidence>
<name>A0A154BN42_ANASB</name>
<evidence type="ECO:0000313" key="9">
    <source>
        <dbReference type="EMBL" id="KYZ75356.1"/>
    </source>
</evidence>
<comment type="similarity">
    <text evidence="2">Belongs to the HutP family.</text>
</comment>
<evidence type="ECO:0000256" key="3">
    <source>
        <dbReference type="ARBA" id="ARBA00011643"/>
    </source>
</evidence>
<keyword evidence="8" id="KW-0804">Transcription</keyword>
<dbReference type="Gene3D" id="3.40.1510.10">
    <property type="entry name" value="Hut operon regulatory protein HutP"/>
    <property type="match status" value="1"/>
</dbReference>
<dbReference type="EMBL" id="LSGP01000025">
    <property type="protein sequence ID" value="KYZ75356.1"/>
    <property type="molecule type" value="Genomic_DNA"/>
</dbReference>
<protein>
    <recommendedName>
        <fullName evidence="4">Hut operon positive regulatory protein</fullName>
    </recommendedName>
</protein>
<gene>
    <name evidence="9" type="ORF">AXX12_14480</name>
</gene>
<proteinExistence type="inferred from homology"/>
<evidence type="ECO:0000313" key="10">
    <source>
        <dbReference type="Proteomes" id="UP000076268"/>
    </source>
</evidence>
<comment type="caution">
    <text evidence="9">The sequence shown here is derived from an EMBL/GenBank/DDBJ whole genome shotgun (WGS) entry which is preliminary data.</text>
</comment>
<dbReference type="AlphaFoldDB" id="A0A154BN42"/>
<keyword evidence="6" id="KW-0805">Transcription regulation</keyword>